<reference evidence="2 3" key="1">
    <citation type="submission" date="2017-05" db="EMBL/GenBank/DDBJ databases">
        <title>Comparative genomic and metabolic analysis of manganese-oxidizing mechanisms in Celeribater manganoxidans DY25T: its adaption to the environment of polymetallic nodule.</title>
        <authorList>
            <person name="Wang X."/>
        </authorList>
    </citation>
    <scope>NUCLEOTIDE SEQUENCE [LARGE SCALE GENOMIC DNA]</scope>
    <source>
        <strain evidence="2 3">DY25</strain>
    </source>
</reference>
<name>A0A291LZ09_9RHOB</name>
<dbReference type="AlphaFoldDB" id="A0A291LZ09"/>
<gene>
    <name evidence="2" type="ORF">CBW24_08145</name>
</gene>
<sequence>MVTALPRFRISHAAQTMEIVDTAPMRHDPAPRVLRRACVLGMVATGALALRLSSPGLAMEASALALGAALLALWLIHLGGEPRRALRLDRAAGQIVVHHTPGGRRGRIGAVMARIETAQIRRMGIGPCPHRPALARLWIDFGRDRITLLTGRAVDLRPVAEALDTELSHR</sequence>
<protein>
    <submittedName>
        <fullName evidence="2">Uncharacterized protein</fullName>
    </submittedName>
</protein>
<evidence type="ECO:0000313" key="3">
    <source>
        <dbReference type="Proteomes" id="UP000219050"/>
    </source>
</evidence>
<accession>A0A291LZ09</accession>
<proteinExistence type="predicted"/>
<keyword evidence="1" id="KW-0812">Transmembrane</keyword>
<feature type="transmembrane region" description="Helical" evidence="1">
    <location>
        <begin position="33"/>
        <end position="50"/>
    </location>
</feature>
<keyword evidence="1" id="KW-1133">Transmembrane helix</keyword>
<evidence type="ECO:0000313" key="2">
    <source>
        <dbReference type="EMBL" id="ATI41976.1"/>
    </source>
</evidence>
<organism evidence="2 3">
    <name type="scientific">Pacificitalea manganoxidans</name>
    <dbReference type="NCBI Taxonomy" id="1411902"/>
    <lineage>
        <taxon>Bacteria</taxon>
        <taxon>Pseudomonadati</taxon>
        <taxon>Pseudomonadota</taxon>
        <taxon>Alphaproteobacteria</taxon>
        <taxon>Rhodobacterales</taxon>
        <taxon>Paracoccaceae</taxon>
        <taxon>Pacificitalea</taxon>
    </lineage>
</organism>
<evidence type="ECO:0000256" key="1">
    <source>
        <dbReference type="SAM" id="Phobius"/>
    </source>
</evidence>
<dbReference type="Proteomes" id="UP000219050">
    <property type="component" value="Chromosome"/>
</dbReference>
<dbReference type="EMBL" id="CP021404">
    <property type="protein sequence ID" value="ATI41976.1"/>
    <property type="molecule type" value="Genomic_DNA"/>
</dbReference>
<dbReference type="KEGG" id="cmag:CBW24_08145"/>
<keyword evidence="3" id="KW-1185">Reference proteome</keyword>
<feature type="transmembrane region" description="Helical" evidence="1">
    <location>
        <begin position="62"/>
        <end position="80"/>
    </location>
</feature>
<keyword evidence="1" id="KW-0472">Membrane</keyword>